<gene>
    <name evidence="3" type="ORF">Z517_09588</name>
</gene>
<organism evidence="3 4">
    <name type="scientific">Fonsecaea pedrosoi CBS 271.37</name>
    <dbReference type="NCBI Taxonomy" id="1442368"/>
    <lineage>
        <taxon>Eukaryota</taxon>
        <taxon>Fungi</taxon>
        <taxon>Dikarya</taxon>
        <taxon>Ascomycota</taxon>
        <taxon>Pezizomycotina</taxon>
        <taxon>Eurotiomycetes</taxon>
        <taxon>Chaetothyriomycetidae</taxon>
        <taxon>Chaetothyriales</taxon>
        <taxon>Herpotrichiellaceae</taxon>
        <taxon>Fonsecaea</taxon>
    </lineage>
</organism>
<dbReference type="GeneID" id="25309078"/>
<dbReference type="GO" id="GO:0004462">
    <property type="term" value="F:lactoylglutathione lyase activity"/>
    <property type="evidence" value="ECO:0007669"/>
    <property type="project" value="InterPro"/>
</dbReference>
<name>A0A0D2ESC5_9EURO</name>
<feature type="domain" description="VOC" evidence="2">
    <location>
        <begin position="7"/>
        <end position="156"/>
    </location>
</feature>
<accession>A0A0D2ESC5</accession>
<dbReference type="AlphaFoldDB" id="A0A0D2ESC5"/>
<dbReference type="GO" id="GO:0046872">
    <property type="term" value="F:metal ion binding"/>
    <property type="evidence" value="ECO:0007669"/>
    <property type="project" value="UniProtKB-KW"/>
</dbReference>
<evidence type="ECO:0000259" key="2">
    <source>
        <dbReference type="PROSITE" id="PS51819"/>
    </source>
</evidence>
<evidence type="ECO:0000256" key="1">
    <source>
        <dbReference type="ARBA" id="ARBA00022723"/>
    </source>
</evidence>
<dbReference type="InterPro" id="IPR051785">
    <property type="entry name" value="MMCE/EMCE_epimerase"/>
</dbReference>
<dbReference type="PROSITE" id="PS00934">
    <property type="entry name" value="GLYOXALASE_I_1"/>
    <property type="match status" value="1"/>
</dbReference>
<protein>
    <recommendedName>
        <fullName evidence="2">VOC domain-containing protein</fullName>
    </recommendedName>
</protein>
<dbReference type="SUPFAM" id="SSF54593">
    <property type="entry name" value="Glyoxalase/Bleomycin resistance protein/Dihydroxybiphenyl dioxygenase"/>
    <property type="match status" value="1"/>
</dbReference>
<dbReference type="RefSeq" id="XP_013280950.1">
    <property type="nucleotide sequence ID" value="XM_013425496.1"/>
</dbReference>
<dbReference type="InterPro" id="IPR037523">
    <property type="entry name" value="VOC_core"/>
</dbReference>
<dbReference type="OrthoDB" id="16820at2759"/>
<sequence>MTMFNHCVNHVAISVPNLEAAIEFYSKLFGFRFLRPSGLANKEEHPQGITWKIYGKELNSVKMAIMTTGNSVGFEIFEFVDPPYDGKTAPSQWGPGNYAKGGWFHVAFTVPDPVATLREAEKMGAKLVGEICSPAPGETVIYMQDPWDNVVELLSCSFEHLIMNGVAA</sequence>
<keyword evidence="1" id="KW-0479">Metal-binding</keyword>
<dbReference type="Pfam" id="PF00903">
    <property type="entry name" value="Glyoxalase"/>
    <property type="match status" value="1"/>
</dbReference>
<evidence type="ECO:0000313" key="3">
    <source>
        <dbReference type="EMBL" id="KIW77142.1"/>
    </source>
</evidence>
<dbReference type="InterPro" id="IPR018146">
    <property type="entry name" value="Glyoxalase_1_CS"/>
</dbReference>
<dbReference type="Gene3D" id="3.10.180.10">
    <property type="entry name" value="2,3-Dihydroxybiphenyl 1,2-Dioxygenase, domain 1"/>
    <property type="match status" value="1"/>
</dbReference>
<dbReference type="PROSITE" id="PS51819">
    <property type="entry name" value="VOC"/>
    <property type="match status" value="1"/>
</dbReference>
<dbReference type="EMBL" id="KN846974">
    <property type="protein sequence ID" value="KIW77142.1"/>
    <property type="molecule type" value="Genomic_DNA"/>
</dbReference>
<dbReference type="GO" id="GO:0004493">
    <property type="term" value="F:methylmalonyl-CoA epimerase activity"/>
    <property type="evidence" value="ECO:0007669"/>
    <property type="project" value="TreeGrafter"/>
</dbReference>
<dbReference type="InterPro" id="IPR029068">
    <property type="entry name" value="Glyas_Bleomycin-R_OHBP_Dase"/>
</dbReference>
<reference evidence="3 4" key="1">
    <citation type="submission" date="2015-01" db="EMBL/GenBank/DDBJ databases">
        <title>The Genome Sequence of Fonsecaea pedrosoi CBS 271.37.</title>
        <authorList>
            <consortium name="The Broad Institute Genomics Platform"/>
            <person name="Cuomo C."/>
            <person name="de Hoog S."/>
            <person name="Gorbushina A."/>
            <person name="Stielow B."/>
            <person name="Teixiera M."/>
            <person name="Abouelleil A."/>
            <person name="Chapman S.B."/>
            <person name="Priest M."/>
            <person name="Young S.K."/>
            <person name="Wortman J."/>
            <person name="Nusbaum C."/>
            <person name="Birren B."/>
        </authorList>
    </citation>
    <scope>NUCLEOTIDE SEQUENCE [LARGE SCALE GENOMIC DNA]</scope>
    <source>
        <strain evidence="3 4">CBS 271.37</strain>
    </source>
</reference>
<evidence type="ECO:0000313" key="4">
    <source>
        <dbReference type="Proteomes" id="UP000053029"/>
    </source>
</evidence>
<dbReference type="STRING" id="1442368.A0A0D2ESC5"/>
<dbReference type="InterPro" id="IPR004360">
    <property type="entry name" value="Glyas_Fos-R_dOase_dom"/>
</dbReference>
<dbReference type="PANTHER" id="PTHR43048:SF6">
    <property type="entry name" value="BLR8189 PROTEIN"/>
    <property type="match status" value="1"/>
</dbReference>
<dbReference type="VEuPathDB" id="FungiDB:Z517_09588"/>
<dbReference type="Proteomes" id="UP000053029">
    <property type="component" value="Unassembled WGS sequence"/>
</dbReference>
<dbReference type="HOGENOM" id="CLU_046006_7_0_1"/>
<dbReference type="GO" id="GO:0046491">
    <property type="term" value="P:L-methylmalonyl-CoA metabolic process"/>
    <property type="evidence" value="ECO:0007669"/>
    <property type="project" value="TreeGrafter"/>
</dbReference>
<keyword evidence="4" id="KW-1185">Reference proteome</keyword>
<dbReference type="PANTHER" id="PTHR43048">
    <property type="entry name" value="METHYLMALONYL-COA EPIMERASE"/>
    <property type="match status" value="1"/>
</dbReference>
<proteinExistence type="predicted"/>